<organism evidence="8 9">
    <name type="scientific">Porphyromonas endodontalis (strain ATCC 35406 / DSM 24491 / JCM 8526 / CCUG 16442 / BCRC 14492 / NCTC 13058 / HG 370)</name>
    <name type="common">Bacteroides endodontalis</name>
    <dbReference type="NCBI Taxonomy" id="553175"/>
    <lineage>
        <taxon>Bacteria</taxon>
        <taxon>Pseudomonadati</taxon>
        <taxon>Bacteroidota</taxon>
        <taxon>Bacteroidia</taxon>
        <taxon>Bacteroidales</taxon>
        <taxon>Porphyromonadaceae</taxon>
        <taxon>Porphyromonas</taxon>
    </lineage>
</organism>
<keyword evidence="5" id="KW-0175">Coiled coil</keyword>
<dbReference type="InterPro" id="IPR055342">
    <property type="entry name" value="MreC_beta-barrel_core"/>
</dbReference>
<evidence type="ECO:0000256" key="2">
    <source>
        <dbReference type="ARBA" id="ARBA00013855"/>
    </source>
</evidence>
<keyword evidence="6" id="KW-0812">Transmembrane</keyword>
<comment type="caution">
    <text evidence="8">The sequence shown here is derived from an EMBL/GenBank/DDBJ whole genome shotgun (WGS) entry which is preliminary data.</text>
</comment>
<evidence type="ECO:0000256" key="1">
    <source>
        <dbReference type="ARBA" id="ARBA00009369"/>
    </source>
</evidence>
<dbReference type="eggNOG" id="COG1792">
    <property type="taxonomic scope" value="Bacteria"/>
</dbReference>
<dbReference type="EMBL" id="ACNN01000020">
    <property type="protein sequence ID" value="EEN82745.1"/>
    <property type="molecule type" value="Genomic_DNA"/>
</dbReference>
<feature type="transmembrane region" description="Helical" evidence="6">
    <location>
        <begin position="12"/>
        <end position="34"/>
    </location>
</feature>
<comment type="similarity">
    <text evidence="1">Belongs to the MreC family.</text>
</comment>
<evidence type="ECO:0000256" key="3">
    <source>
        <dbReference type="ARBA" id="ARBA00022960"/>
    </source>
</evidence>
<dbReference type="GO" id="GO:0005886">
    <property type="term" value="C:plasma membrane"/>
    <property type="evidence" value="ECO:0007669"/>
    <property type="project" value="TreeGrafter"/>
</dbReference>
<dbReference type="Proteomes" id="UP000004295">
    <property type="component" value="Unassembled WGS sequence"/>
</dbReference>
<feature type="domain" description="Rod shape-determining protein MreC beta-barrel core" evidence="7">
    <location>
        <begin position="119"/>
        <end position="269"/>
    </location>
</feature>
<dbReference type="PANTHER" id="PTHR34138:SF1">
    <property type="entry name" value="CELL SHAPE-DETERMINING PROTEIN MREC"/>
    <property type="match status" value="1"/>
</dbReference>
<evidence type="ECO:0000256" key="4">
    <source>
        <dbReference type="ARBA" id="ARBA00032089"/>
    </source>
</evidence>
<keyword evidence="9" id="KW-1185">Reference proteome</keyword>
<feature type="coiled-coil region" evidence="5">
    <location>
        <begin position="67"/>
        <end position="94"/>
    </location>
</feature>
<keyword evidence="3" id="KW-0133">Cell shape</keyword>
<proteinExistence type="inferred from homology"/>
<dbReference type="RefSeq" id="WP_004333656.1">
    <property type="nucleotide sequence ID" value="NZ_ACNN01000020.1"/>
</dbReference>
<accession>C3JAY3</accession>
<dbReference type="Pfam" id="PF04085">
    <property type="entry name" value="MreC"/>
    <property type="match status" value="1"/>
</dbReference>
<dbReference type="STRING" id="553175.POREN0001_0375"/>
<dbReference type="Gene3D" id="2.40.10.350">
    <property type="entry name" value="Rod shape-determining protein MreC, domain 2"/>
    <property type="match status" value="1"/>
</dbReference>
<evidence type="ECO:0000313" key="8">
    <source>
        <dbReference type="EMBL" id="EEN82745.1"/>
    </source>
</evidence>
<keyword evidence="6" id="KW-0472">Membrane</keyword>
<keyword evidence="6" id="KW-1133">Transmembrane helix</keyword>
<name>C3JAY3_POREA</name>
<evidence type="ECO:0000256" key="6">
    <source>
        <dbReference type="SAM" id="Phobius"/>
    </source>
</evidence>
<dbReference type="NCBIfam" id="NF010532">
    <property type="entry name" value="PRK13922.9-3"/>
    <property type="match status" value="1"/>
</dbReference>
<dbReference type="GeneID" id="93365356"/>
<reference evidence="8 9" key="1">
    <citation type="submission" date="2009-04" db="EMBL/GenBank/DDBJ databases">
        <authorList>
            <person name="Sebastian Y."/>
            <person name="Madupu R."/>
            <person name="Durkin A.S."/>
            <person name="Torralba M."/>
            <person name="Methe B."/>
            <person name="Sutton G.G."/>
            <person name="Strausberg R.L."/>
            <person name="Nelson K.E."/>
        </authorList>
    </citation>
    <scope>NUCLEOTIDE SEQUENCE [LARGE SCALE GENOMIC DNA]</scope>
    <source>
        <strain evidence="9">ATCC 35406 / BCRC 14492 / JCM 8526 / NCTC 13058 / HG 370</strain>
    </source>
</reference>
<dbReference type="GO" id="GO:0008360">
    <property type="term" value="P:regulation of cell shape"/>
    <property type="evidence" value="ECO:0007669"/>
    <property type="project" value="UniProtKB-KW"/>
</dbReference>
<evidence type="ECO:0000259" key="7">
    <source>
        <dbReference type="Pfam" id="PF04085"/>
    </source>
</evidence>
<sequence>MHKATEFLLSRGHWILLLVIEGLALVLIFNSGFYHRFLNIAFSNRLVGSIQQVTGEVSSYIGLREKNRLLTESNAQLEMQYLQLKQQMDFALADTIKPLTFVRDSTEAIPEMQFLTARVVSSTINRGHNLIVINRGAEAGVKKDMGVMSARGIVGIVSSVSQGYSVVVPLINPSLKLSCKLKRTNHFGYLTWDSPGSVTSRLTDLPSHVRVNVGDTIVTSGYSSVFPPNLYVGRVDSSYQVRDGVALGNGNIPVALGADFGTLDFVYVVMAGVFVPHEALDSVQSLYIP</sequence>
<dbReference type="InterPro" id="IPR042177">
    <property type="entry name" value="Cell/Rod_1"/>
</dbReference>
<dbReference type="AlphaFoldDB" id="C3JAY3"/>
<gene>
    <name evidence="8" type="primary">mreC</name>
    <name evidence="8" type="ORF">POREN0001_0375</name>
</gene>
<evidence type="ECO:0000313" key="9">
    <source>
        <dbReference type="Proteomes" id="UP000004295"/>
    </source>
</evidence>
<dbReference type="Gene3D" id="2.40.10.340">
    <property type="entry name" value="Rod shape-determining protein MreC, domain 1"/>
    <property type="match status" value="1"/>
</dbReference>
<dbReference type="InterPro" id="IPR007221">
    <property type="entry name" value="MreC"/>
</dbReference>
<evidence type="ECO:0000256" key="5">
    <source>
        <dbReference type="SAM" id="Coils"/>
    </source>
</evidence>
<protein>
    <recommendedName>
        <fullName evidence="2">Cell shape-determining protein MreC</fullName>
    </recommendedName>
    <alternativeName>
        <fullName evidence="4">Cell shape protein MreC</fullName>
    </alternativeName>
</protein>
<dbReference type="PANTHER" id="PTHR34138">
    <property type="entry name" value="CELL SHAPE-DETERMINING PROTEIN MREC"/>
    <property type="match status" value="1"/>
</dbReference>
<dbReference type="InterPro" id="IPR042175">
    <property type="entry name" value="Cell/Rod_MreC_2"/>
</dbReference>